<comment type="cofactor">
    <cofactor evidence="1 12">
        <name>Mg(2+)</name>
        <dbReference type="ChEBI" id="CHEBI:18420"/>
    </cofactor>
</comment>
<keyword evidence="6 12" id="KW-0460">Magnesium</keyword>
<feature type="active site" description="Proton acceptor for HNH nuclease domain" evidence="12">
    <location>
        <position position="863"/>
    </location>
</feature>
<keyword evidence="15" id="KW-1185">Reference proteome</keyword>
<dbReference type="InterPro" id="IPR036397">
    <property type="entry name" value="RNaseH_sf"/>
</dbReference>
<dbReference type="GO" id="GO:0004519">
    <property type="term" value="F:endonuclease activity"/>
    <property type="evidence" value="ECO:0007669"/>
    <property type="project" value="UniProtKB-KW"/>
</dbReference>
<proteinExistence type="inferred from homology"/>
<dbReference type="Pfam" id="PF18541">
    <property type="entry name" value="RuvC_III"/>
    <property type="match status" value="1"/>
</dbReference>
<keyword evidence="4 12" id="KW-0255">Endonuclease</keyword>
<dbReference type="InterPro" id="IPR041383">
    <property type="entry name" value="RuvC_III"/>
</dbReference>
<keyword evidence="2 12" id="KW-0540">Nuclease</keyword>
<comment type="function">
    <text evidence="12">CRISPR (clustered regularly interspaced short palindromic repeat) is an adaptive immune system that provides protection against mobile genetic elements (viruses, transposable elements and conjugative plasmids). CRISPR clusters contain spacers, sequences complementary to antecedent mobile elements, and target invading nucleic acids. CRISPR clusters are transcribed and processed into CRISPR RNA (crRNA). In type II CRISPR systems correct processing of pre-crRNA requires a trans-encoded small RNA (tracrRNA), endogenous ribonuclease 3 (rnc) and this protein. The tracrRNA serves as a guide for ribonuclease 3-aided processing of pre-crRNA. Subsequently Cas9/crRNA/tracrRNA endonucleolytically cleaves linear or circular dsDNA target complementary to the spacer; Cas9 is inactive in the absence of the 2 guide RNAs (gRNA). Cas9 recognizes the protospacer adjacent motif (PAM) in the CRISPR repeat sequences to help distinguish self versus nonself, as targets within the bacterial CRISPR locus do not have PAMs. PAM recognition is also required for catalytic activity.</text>
</comment>
<evidence type="ECO:0000256" key="12">
    <source>
        <dbReference type="HAMAP-Rule" id="MF_01480"/>
    </source>
</evidence>
<dbReference type="Pfam" id="PF13395">
    <property type="entry name" value="HNH_4"/>
    <property type="match status" value="1"/>
</dbReference>
<comment type="caution">
    <text evidence="14">The sequence shown here is derived from an EMBL/GenBank/DDBJ whole genome shotgun (WGS) entry which is preliminary data.</text>
</comment>
<dbReference type="Gene3D" id="1.10.30.50">
    <property type="match status" value="1"/>
</dbReference>
<dbReference type="PROSITE" id="PS51749">
    <property type="entry name" value="HNH_CAS9"/>
    <property type="match status" value="1"/>
</dbReference>
<dbReference type="Gene3D" id="3.30.420.10">
    <property type="entry name" value="Ribonuclease H-like superfamily/Ribonuclease H"/>
    <property type="match status" value="3"/>
</dbReference>
<feature type="domain" description="HNH Cas9-type" evidence="13">
    <location>
        <begin position="774"/>
        <end position="955"/>
    </location>
</feature>
<evidence type="ECO:0000256" key="4">
    <source>
        <dbReference type="ARBA" id="ARBA00022759"/>
    </source>
</evidence>
<feature type="binding site" evidence="12">
    <location>
        <position position="771"/>
    </location>
    <ligand>
        <name>Mg(2+)</name>
        <dbReference type="ChEBI" id="CHEBI:18420"/>
        <label>1</label>
    </ligand>
</feature>
<comment type="domain">
    <text evidence="12">Has 2 endonuclease domains. The discontinuous RuvC-like domain cleaves the target DNA noncomplementary to crRNA while the HNH nuclease domain cleaves the target DNA complementary to crRNA.</text>
</comment>
<keyword evidence="3 12" id="KW-0479">Metal-binding</keyword>
<feature type="binding site" evidence="12">
    <location>
        <position position="1025"/>
    </location>
    <ligand>
        <name>Mg(2+)</name>
        <dbReference type="ChEBI" id="CHEBI:18420"/>
        <label>2</label>
    </ligand>
</feature>
<evidence type="ECO:0000256" key="11">
    <source>
        <dbReference type="ARBA" id="ARBA00046380"/>
    </source>
</evidence>
<protein>
    <recommendedName>
        <fullName evidence="12">CRISPR-associated endonuclease Cas9</fullName>
        <ecNumber evidence="12">3.1.-.-</ecNumber>
    </recommendedName>
</protein>
<evidence type="ECO:0000256" key="2">
    <source>
        <dbReference type="ARBA" id="ARBA00022722"/>
    </source>
</evidence>
<feature type="binding site" evidence="12">
    <location>
        <position position="8"/>
    </location>
    <ligand>
        <name>Mg(2+)</name>
        <dbReference type="ChEBI" id="CHEBI:18420"/>
        <label>1</label>
    </ligand>
</feature>
<evidence type="ECO:0000259" key="13">
    <source>
        <dbReference type="PROSITE" id="PS51749"/>
    </source>
</evidence>
<evidence type="ECO:0000256" key="10">
    <source>
        <dbReference type="ARBA" id="ARBA00023211"/>
    </source>
</evidence>
<dbReference type="NCBIfam" id="TIGR01865">
    <property type="entry name" value="cas_Csn1"/>
    <property type="match status" value="2"/>
</dbReference>
<comment type="similarity">
    <text evidence="12">Belongs to the CRISPR-associated Cas9 family.</text>
</comment>
<evidence type="ECO:0000256" key="5">
    <source>
        <dbReference type="ARBA" id="ARBA00022801"/>
    </source>
</evidence>
<reference evidence="14 15" key="1">
    <citation type="submission" date="2024-09" db="EMBL/GenBank/DDBJ databases">
        <authorList>
            <person name="Sun Q."/>
            <person name="Mori K."/>
        </authorList>
    </citation>
    <scope>NUCLEOTIDE SEQUENCE [LARGE SCALE GENOMIC DNA]</scope>
    <source>
        <strain evidence="14 15">CECT 8300</strain>
    </source>
</reference>
<evidence type="ECO:0000256" key="3">
    <source>
        <dbReference type="ARBA" id="ARBA00022723"/>
    </source>
</evidence>
<evidence type="ECO:0000256" key="6">
    <source>
        <dbReference type="ARBA" id="ARBA00022842"/>
    </source>
</evidence>
<keyword evidence="5 12" id="KW-0378">Hydrolase</keyword>
<feature type="binding site" evidence="12">
    <location>
        <position position="771"/>
    </location>
    <ligand>
        <name>Mg(2+)</name>
        <dbReference type="ChEBI" id="CHEBI:18420"/>
        <label>2</label>
    </ligand>
</feature>
<dbReference type="RefSeq" id="WP_290268031.1">
    <property type="nucleotide sequence ID" value="NZ_JAUFQP010000001.1"/>
</dbReference>
<evidence type="ECO:0000256" key="8">
    <source>
        <dbReference type="ARBA" id="ARBA00023118"/>
    </source>
</evidence>
<keyword evidence="10" id="KW-0464">Manganese</keyword>
<keyword evidence="9 12" id="KW-0238">DNA-binding</keyword>
<organism evidence="14 15">
    <name type="scientific">Algibacter miyuki</name>
    <dbReference type="NCBI Taxonomy" id="1306933"/>
    <lineage>
        <taxon>Bacteria</taxon>
        <taxon>Pseudomonadati</taxon>
        <taxon>Bacteroidota</taxon>
        <taxon>Flavobacteriia</taxon>
        <taxon>Flavobacteriales</taxon>
        <taxon>Flavobacteriaceae</taxon>
        <taxon>Algibacter</taxon>
    </lineage>
</organism>
<dbReference type="HAMAP" id="MF_01480">
    <property type="entry name" value="Cas9"/>
    <property type="match status" value="1"/>
</dbReference>
<evidence type="ECO:0000313" key="15">
    <source>
        <dbReference type="Proteomes" id="UP001589590"/>
    </source>
</evidence>
<keyword evidence="8 12" id="KW-0051">Antiviral defense</keyword>
<feature type="active site" description="For RuvC-like nuclease domain" evidence="12">
    <location>
        <position position="8"/>
    </location>
</feature>
<accession>A0ABV5H4N8</accession>
<dbReference type="InterPro" id="IPR033114">
    <property type="entry name" value="HNH_CAS9"/>
</dbReference>
<gene>
    <name evidence="12 14" type="primary">cas9</name>
    <name evidence="14" type="synonym">csn1</name>
    <name evidence="14" type="ORF">ACFFU1_17655</name>
</gene>
<dbReference type="InterPro" id="IPR028629">
    <property type="entry name" value="Cas9"/>
</dbReference>
<comment type="subunit">
    <text evidence="11 12">Monomer. Binds crRNA and tracrRNA.</text>
</comment>
<keyword evidence="7 12" id="KW-0694">RNA-binding</keyword>
<evidence type="ECO:0000256" key="9">
    <source>
        <dbReference type="ARBA" id="ARBA00023125"/>
    </source>
</evidence>
<feature type="binding site" evidence="12">
    <location>
        <position position="767"/>
    </location>
    <ligand>
        <name>Mg(2+)</name>
        <dbReference type="ChEBI" id="CHEBI:18420"/>
        <label>1</label>
    </ligand>
</feature>
<name>A0ABV5H4N8_9FLAO</name>
<dbReference type="InterPro" id="IPR003615">
    <property type="entry name" value="HNH_nuc"/>
</dbReference>
<dbReference type="Proteomes" id="UP001589590">
    <property type="component" value="Unassembled WGS sequence"/>
</dbReference>
<evidence type="ECO:0000256" key="1">
    <source>
        <dbReference type="ARBA" id="ARBA00001946"/>
    </source>
</evidence>
<dbReference type="EC" id="3.1.-.-" evidence="12"/>
<evidence type="ECO:0000313" key="14">
    <source>
        <dbReference type="EMBL" id="MFB9106738.1"/>
    </source>
</evidence>
<evidence type="ECO:0000256" key="7">
    <source>
        <dbReference type="ARBA" id="ARBA00022884"/>
    </source>
</evidence>
<feature type="binding site" evidence="12">
    <location>
        <position position="8"/>
    </location>
    <ligand>
        <name>Mg(2+)</name>
        <dbReference type="ChEBI" id="CHEBI:18420"/>
        <label>2</label>
    </ligand>
</feature>
<dbReference type="EMBL" id="JBHMFA010000032">
    <property type="protein sequence ID" value="MFB9106738.1"/>
    <property type="molecule type" value="Genomic_DNA"/>
</dbReference>
<sequence length="1443" mass="168777">MAKILGLDLGTNSIGWAIVEKYNNEKEFTLIDKGVRIFSEGVNIEAKTSSESSKAAQRTNYRSGRKLKYRRKLRKLELLKVLSDNNLCPKLTDEELKLWRYKKIYPDNDQFRLWLSTDNQDDKLERKAQTKNPYAFRFKASTQKLDLNRISDKHELGRAFYHIAQRRGFLSNRLDSSDNSIVEEKNNEIEEIIQHATTINDFLQTYDDFLDAYDKTDDNSKALFTLGRAFKSILKENTTEELHDVKEKLLERLNRKEFLGKVKSAISDLSAKIEEANCNTLGEYFYGLHKEGKRIRNNYTHREEHYLHEFHVICDKQNVSSTLKKAIENAIFFQRPLKSQKGLVANCPLENDKACIPISHPDFELFRMYSFMNSIKIKTEKDDKLRFINIEEKELIVPLFYRKSKPNFDFKEIVKKLTPKDLKSGYYKDKNAQNYDVLFNFGNYTNVSGCPTIANLRSVFGEDWKTYLVENFNKKNKDNSNKTPYQIIDTIWHVLFRFDKTEKLKQFVINYLGCDADTATKFSKIKLKQDYGSLSLKAIRNILPYLEKGLLYSHAVFLANLKTVLPKSIWNNEADIKVINKELFSIIDSYNIYKNMVEIVNGLIKTVKDNKETWSDKNSFVVEAYKKDINKSVISYYGLKRWDLFLHEEKETILTDNFKLFSTQMKLNSGLGEFMKKETLDERVKTFLRDNFNVEPEQLKKLYHPSAIEVYKQAKRSELDGKLYLGSPLISSIKNPMAMRALHQLRKVINQLIKDDAIDENTIVRIEMARELKSANERTAIRQWQNDLQNRNNDYKKEIIAILKGELQLVNCNDVVNSNYEPTENDILKYQLWKEQNHICLYTGKTICISDFIGANPKFDIEHTIPRSKSLDNSQINKTLCCSVYNRDLKKDKIPTECNNHEEIMPRISHWYAKYKSLENQIRDITKKVRGATTKENRDRYIQNRTKLRFEYNYLKDKYKTFIITEIPRGFRNSQSVDIGIISKYGNLFLKSLFTKVYPVKGKTTSNLRDIWGLDKKERINHAHHAKDAVVVACCEKDINDALASYYHNYEDYQFYGKQKPSFKHRIPWKGFNTDVNNFDNNTLISHHTPDVLPIQSKKAIRKRGIIQRNSNGNIKYKQGDTVRDTLHKESFYGAIKREETNKKGEIEEVVKYVLRKPIDSFSDSDLKNIVDDRIKEIVTNARKEEKIIKKEIDTFKKQLNKVSDAEEVILKAKIETLMYKMDHELYVLPNKKGNPIPIKKIRYFATDVKVPLEIKKHRDVSRHEHKQHYFAKNDSNYCMAIYEGVDGKGKVTRSNLLINNLDAGSYFKKSNTNNQLYPIAPEKDKNNNPLKYVLTKGKMVLVYDKNPEELFEMDELQLLERLFQITQMDVEKYAEIKLLHHTEAREKKTLTSIMGLKSGMKGGKNIGEHKKYPWIKVGVNSFDCLVEGYDFKINSIGKLEII</sequence>